<evidence type="ECO:0000256" key="7">
    <source>
        <dbReference type="NCBIfam" id="TIGR01068"/>
    </source>
</evidence>
<dbReference type="Gene3D" id="2.30.30.380">
    <property type="entry name" value="Zn-finger domain of Sec23/24"/>
    <property type="match status" value="1"/>
</dbReference>
<evidence type="ECO:0000313" key="9">
    <source>
        <dbReference type="EMBL" id="SEE20164.1"/>
    </source>
</evidence>
<sequence>MADALHIVCPHCDAINRVPRERLREGGKCGSCHRPLFERHPAALNSAARFDKHAQRSDIPLLVDFWASWCGPCRTMTPIFEQAATQLEPDVRLIKVDSDAVPELLQRHSIQSIPTLMLVHHGREIARQSGVMPLAQLLAWTREHVDGVRA</sequence>
<name>A0A1M7GIK2_9BRAD</name>
<dbReference type="InterPro" id="IPR005746">
    <property type="entry name" value="Thioredoxin"/>
</dbReference>
<accession>A0A1M7GIK2</accession>
<keyword evidence="6" id="KW-0676">Redox-active center</keyword>
<dbReference type="GO" id="GO:0015035">
    <property type="term" value="F:protein-disulfide reductase activity"/>
    <property type="evidence" value="ECO:0007669"/>
    <property type="project" value="UniProtKB-UniRule"/>
</dbReference>
<dbReference type="AlphaFoldDB" id="A0A1M7GIK2"/>
<dbReference type="PROSITE" id="PS51352">
    <property type="entry name" value="THIOREDOXIN_2"/>
    <property type="match status" value="1"/>
</dbReference>
<dbReference type="InterPro" id="IPR013766">
    <property type="entry name" value="Thioredoxin_domain"/>
</dbReference>
<evidence type="ECO:0000256" key="6">
    <source>
        <dbReference type="ARBA" id="ARBA00023284"/>
    </source>
</evidence>
<dbReference type="PANTHER" id="PTHR45663">
    <property type="entry name" value="GEO12009P1"/>
    <property type="match status" value="1"/>
</dbReference>
<feature type="domain" description="Thioredoxin" evidence="8">
    <location>
        <begin position="36"/>
        <end position="146"/>
    </location>
</feature>
<keyword evidence="5" id="KW-1015">Disulfide bond</keyword>
<dbReference type="InterPro" id="IPR049299">
    <property type="entry name" value="Thio2_N"/>
</dbReference>
<proteinExistence type="inferred from homology"/>
<keyword evidence="4" id="KW-0249">Electron transport</keyword>
<dbReference type="Gene3D" id="3.40.30.10">
    <property type="entry name" value="Glutaredoxin"/>
    <property type="match status" value="1"/>
</dbReference>
<dbReference type="PROSITE" id="PS00194">
    <property type="entry name" value="THIOREDOXIN_1"/>
    <property type="match status" value="1"/>
</dbReference>
<evidence type="ECO:0000256" key="1">
    <source>
        <dbReference type="ARBA" id="ARBA00008987"/>
    </source>
</evidence>
<dbReference type="SUPFAM" id="SSF52833">
    <property type="entry name" value="Thioredoxin-like"/>
    <property type="match status" value="1"/>
</dbReference>
<dbReference type="Pfam" id="PF21352">
    <property type="entry name" value="Zn_ribbon_Thio2"/>
    <property type="match status" value="1"/>
</dbReference>
<dbReference type="RefSeq" id="WP_074827894.1">
    <property type="nucleotide sequence ID" value="NZ_FNTI01000001.1"/>
</dbReference>
<protein>
    <recommendedName>
        <fullName evidence="7">Thioredoxin</fullName>
    </recommendedName>
</protein>
<dbReference type="PRINTS" id="PR00421">
    <property type="entry name" value="THIOREDOXIN"/>
</dbReference>
<reference evidence="9 10" key="1">
    <citation type="submission" date="2016-10" db="EMBL/GenBank/DDBJ databases">
        <authorList>
            <person name="de Groot N.N."/>
        </authorList>
    </citation>
    <scope>NUCLEOTIDE SEQUENCE [LARGE SCALE GENOMIC DNA]</scope>
    <source>
        <strain evidence="9 10">GAS522</strain>
    </source>
</reference>
<dbReference type="GO" id="GO:0045454">
    <property type="term" value="P:cell redox homeostasis"/>
    <property type="evidence" value="ECO:0007669"/>
    <property type="project" value="TreeGrafter"/>
</dbReference>
<dbReference type="OrthoDB" id="9790390at2"/>
<dbReference type="InterPro" id="IPR017937">
    <property type="entry name" value="Thioredoxin_CS"/>
</dbReference>
<evidence type="ECO:0000256" key="3">
    <source>
        <dbReference type="ARBA" id="ARBA00022723"/>
    </source>
</evidence>
<dbReference type="PANTHER" id="PTHR45663:SF11">
    <property type="entry name" value="GEO12009P1"/>
    <property type="match status" value="1"/>
</dbReference>
<keyword evidence="2" id="KW-0813">Transport</keyword>
<comment type="similarity">
    <text evidence="1">Belongs to the thioredoxin family.</text>
</comment>
<dbReference type="CDD" id="cd02947">
    <property type="entry name" value="TRX_family"/>
    <property type="match status" value="1"/>
</dbReference>
<dbReference type="GO" id="GO:0046872">
    <property type="term" value="F:metal ion binding"/>
    <property type="evidence" value="ECO:0007669"/>
    <property type="project" value="UniProtKB-KW"/>
</dbReference>
<dbReference type="Pfam" id="PF00085">
    <property type="entry name" value="Thioredoxin"/>
    <property type="match status" value="1"/>
</dbReference>
<dbReference type="EMBL" id="FNTI01000001">
    <property type="protein sequence ID" value="SEE20164.1"/>
    <property type="molecule type" value="Genomic_DNA"/>
</dbReference>
<evidence type="ECO:0000256" key="4">
    <source>
        <dbReference type="ARBA" id="ARBA00022982"/>
    </source>
</evidence>
<evidence type="ECO:0000256" key="2">
    <source>
        <dbReference type="ARBA" id="ARBA00022448"/>
    </source>
</evidence>
<dbReference type="InterPro" id="IPR036249">
    <property type="entry name" value="Thioredoxin-like_sf"/>
</dbReference>
<keyword evidence="3" id="KW-0479">Metal-binding</keyword>
<organism evidence="9 10">
    <name type="scientific">Bradyrhizobium lablabi</name>
    <dbReference type="NCBI Taxonomy" id="722472"/>
    <lineage>
        <taxon>Bacteria</taxon>
        <taxon>Pseudomonadati</taxon>
        <taxon>Pseudomonadota</taxon>
        <taxon>Alphaproteobacteria</taxon>
        <taxon>Hyphomicrobiales</taxon>
        <taxon>Nitrobacteraceae</taxon>
        <taxon>Bradyrhizobium</taxon>
    </lineage>
</organism>
<dbReference type="NCBIfam" id="TIGR01068">
    <property type="entry name" value="thioredoxin"/>
    <property type="match status" value="1"/>
</dbReference>
<gene>
    <name evidence="9" type="ORF">SAMN05444171_6630</name>
</gene>
<dbReference type="GO" id="GO:0005829">
    <property type="term" value="C:cytosol"/>
    <property type="evidence" value="ECO:0007669"/>
    <property type="project" value="TreeGrafter"/>
</dbReference>
<dbReference type="Proteomes" id="UP000183208">
    <property type="component" value="Unassembled WGS sequence"/>
</dbReference>
<evidence type="ECO:0000256" key="5">
    <source>
        <dbReference type="ARBA" id="ARBA00023157"/>
    </source>
</evidence>
<evidence type="ECO:0000259" key="8">
    <source>
        <dbReference type="PROSITE" id="PS51352"/>
    </source>
</evidence>
<dbReference type="NCBIfam" id="NF008229">
    <property type="entry name" value="PRK10996.1"/>
    <property type="match status" value="1"/>
</dbReference>
<evidence type="ECO:0000313" key="10">
    <source>
        <dbReference type="Proteomes" id="UP000183208"/>
    </source>
</evidence>